<sequence>MTTTVPCRVATRRRFLLCPPAYFAVEYAINPWMDPSRPVDADAALRQWRTLRDTLRELGHRVETLQPLPRLPDMVFAANGASVVDGRVLVARFRHPERAPEAAAHRSWFRQAGYRPTVAQLPNEGQGDFLPVGDLVLAGSGLRTSPAAHREAEAALGRRVVSLQLTDPRFYHLDTALAVLSEDQIMYYPPAFTPESDRTLRALFPRAILATDRDADVLGLNAISDGRHVLLTDAAEGLAEQLRADGFVPVGVHLPELLKGGGGPKCCVLELHPAPGGHR</sequence>
<keyword evidence="4" id="KW-1185">Reference proteome</keyword>
<protein>
    <submittedName>
        <fullName evidence="3">Arginine deiminase-related protein</fullName>
    </submittedName>
</protein>
<accession>A0ABP9EN00</accession>
<name>A0ABP9EN00_9ACTN</name>
<reference evidence="4" key="1">
    <citation type="journal article" date="2019" name="Int. J. Syst. Evol. Microbiol.">
        <title>The Global Catalogue of Microorganisms (GCM) 10K type strain sequencing project: providing services to taxonomists for standard genome sequencing and annotation.</title>
        <authorList>
            <consortium name="The Broad Institute Genomics Platform"/>
            <consortium name="The Broad Institute Genome Sequencing Center for Infectious Disease"/>
            <person name="Wu L."/>
            <person name="Ma J."/>
        </authorList>
    </citation>
    <scope>NUCLEOTIDE SEQUENCE [LARGE SCALE GENOMIC DNA]</scope>
    <source>
        <strain evidence="4">JCM 13006</strain>
    </source>
</reference>
<gene>
    <name evidence="3" type="ORF">GCM10023235_74820</name>
</gene>
<proteinExistence type="inferred from homology"/>
<comment type="caution">
    <text evidence="3">The sequence shown here is derived from an EMBL/GenBank/DDBJ whole genome shotgun (WGS) entry which is preliminary data.</text>
</comment>
<dbReference type="PANTHER" id="PTHR12737:SF9">
    <property type="entry name" value="DIMETHYLARGININASE"/>
    <property type="match status" value="1"/>
</dbReference>
<comment type="similarity">
    <text evidence="1">Belongs to the DDAH family.</text>
</comment>
<organism evidence="3 4">
    <name type="scientific">Kitasatospora terrestris</name>
    <dbReference type="NCBI Taxonomy" id="258051"/>
    <lineage>
        <taxon>Bacteria</taxon>
        <taxon>Bacillati</taxon>
        <taxon>Actinomycetota</taxon>
        <taxon>Actinomycetes</taxon>
        <taxon>Kitasatosporales</taxon>
        <taxon>Streptomycetaceae</taxon>
        <taxon>Kitasatospora</taxon>
    </lineage>
</organism>
<dbReference type="NCBIfam" id="NF045659">
    <property type="entry name" value="DiMArgaseDdahMtb"/>
    <property type="match status" value="1"/>
</dbReference>
<evidence type="ECO:0000256" key="2">
    <source>
        <dbReference type="ARBA" id="ARBA00022801"/>
    </source>
</evidence>
<dbReference type="PANTHER" id="PTHR12737">
    <property type="entry name" value="DIMETHYLARGININE DIMETHYLAMINOHYDROLASE"/>
    <property type="match status" value="1"/>
</dbReference>
<dbReference type="SUPFAM" id="SSF55909">
    <property type="entry name" value="Pentein"/>
    <property type="match status" value="1"/>
</dbReference>
<evidence type="ECO:0000256" key="1">
    <source>
        <dbReference type="ARBA" id="ARBA00008532"/>
    </source>
</evidence>
<keyword evidence="2" id="KW-0378">Hydrolase</keyword>
<dbReference type="RefSeq" id="WP_345701375.1">
    <property type="nucleotide sequence ID" value="NZ_BAABIS010000001.1"/>
</dbReference>
<dbReference type="Proteomes" id="UP001501752">
    <property type="component" value="Unassembled WGS sequence"/>
</dbReference>
<dbReference type="EMBL" id="BAABIS010000001">
    <property type="protein sequence ID" value="GAA4883329.1"/>
    <property type="molecule type" value="Genomic_DNA"/>
</dbReference>
<dbReference type="Pfam" id="PF19420">
    <property type="entry name" value="DDAH_eukar"/>
    <property type="match status" value="1"/>
</dbReference>
<dbReference type="Gene3D" id="3.75.10.10">
    <property type="entry name" value="L-arginine/glycine Amidinotransferase, Chain A"/>
    <property type="match status" value="1"/>
</dbReference>
<evidence type="ECO:0000313" key="4">
    <source>
        <dbReference type="Proteomes" id="UP001501752"/>
    </source>
</evidence>
<dbReference type="InterPro" id="IPR033199">
    <property type="entry name" value="DDAH-like"/>
</dbReference>
<evidence type="ECO:0000313" key="3">
    <source>
        <dbReference type="EMBL" id="GAA4883329.1"/>
    </source>
</evidence>